<dbReference type="InterPro" id="IPR000259">
    <property type="entry name" value="Adhesion_dom_fimbrial"/>
</dbReference>
<organism evidence="3 4">
    <name type="scientific">Serratia marcescens</name>
    <dbReference type="NCBI Taxonomy" id="615"/>
    <lineage>
        <taxon>Bacteria</taxon>
        <taxon>Pseudomonadati</taxon>
        <taxon>Pseudomonadota</taxon>
        <taxon>Gammaproteobacteria</taxon>
        <taxon>Enterobacterales</taxon>
        <taxon>Yersiniaceae</taxon>
        <taxon>Serratia</taxon>
    </lineage>
</organism>
<dbReference type="RefSeq" id="WP_073531694.1">
    <property type="nucleotide sequence ID" value="NZ_MJAO01000008.1"/>
</dbReference>
<sequence length="182" mass="18275">MLLSKLARAISVGIILVSGAATAAGDTPTNIKDEGHGTVTFVGAIIDAPCSISPETANQTVNLGQIGSKTLANGKSSTPRPFYIKLEDCDTTTSKSVTATFNGNPAKSNPDNLAMTGTAKGASIVLATDAGDPLKLGTPSTAVGLHDGSNVLSFAAYLQGDTGGTVTPGDFSSVANFVLAYP</sequence>
<evidence type="ECO:0000256" key="1">
    <source>
        <dbReference type="SAM" id="SignalP"/>
    </source>
</evidence>
<dbReference type="InterPro" id="IPR050263">
    <property type="entry name" value="Bact_Fimbrial_Adh_Pro"/>
</dbReference>
<keyword evidence="1" id="KW-0732">Signal</keyword>
<dbReference type="AlphaFoldDB" id="A0A1Q4P138"/>
<dbReference type="SUPFAM" id="SSF49401">
    <property type="entry name" value="Bacterial adhesins"/>
    <property type="match status" value="1"/>
</dbReference>
<comment type="caution">
    <text evidence="3">The sequence shown here is derived from an EMBL/GenBank/DDBJ whole genome shotgun (WGS) entry which is preliminary data.</text>
</comment>
<dbReference type="PANTHER" id="PTHR33420">
    <property type="entry name" value="FIMBRIAL SUBUNIT ELFA-RELATED"/>
    <property type="match status" value="1"/>
</dbReference>
<dbReference type="Gene3D" id="2.60.40.1090">
    <property type="entry name" value="Fimbrial-type adhesion domain"/>
    <property type="match status" value="1"/>
</dbReference>
<feature type="chain" id="PRO_5012366162" evidence="1">
    <location>
        <begin position="24"/>
        <end position="182"/>
    </location>
</feature>
<dbReference type="OrthoDB" id="6522787at2"/>
<accession>A0A1Q4P138</accession>
<dbReference type="GO" id="GO:0043709">
    <property type="term" value="P:cell adhesion involved in single-species biofilm formation"/>
    <property type="evidence" value="ECO:0007669"/>
    <property type="project" value="TreeGrafter"/>
</dbReference>
<name>A0A1Q4P138_SERMA</name>
<dbReference type="Proteomes" id="UP000185770">
    <property type="component" value="Unassembled WGS sequence"/>
</dbReference>
<dbReference type="EMBL" id="MJAO01000008">
    <property type="protein sequence ID" value="OKB66833.1"/>
    <property type="molecule type" value="Genomic_DNA"/>
</dbReference>
<dbReference type="GO" id="GO:0009289">
    <property type="term" value="C:pilus"/>
    <property type="evidence" value="ECO:0007669"/>
    <property type="project" value="InterPro"/>
</dbReference>
<protein>
    <submittedName>
        <fullName evidence="3">Fimbria A protein</fullName>
    </submittedName>
</protein>
<dbReference type="InterPro" id="IPR008966">
    <property type="entry name" value="Adhesion_dom_sf"/>
</dbReference>
<evidence type="ECO:0000259" key="2">
    <source>
        <dbReference type="Pfam" id="PF00419"/>
    </source>
</evidence>
<evidence type="ECO:0000313" key="3">
    <source>
        <dbReference type="EMBL" id="OKB66833.1"/>
    </source>
</evidence>
<evidence type="ECO:0000313" key="4">
    <source>
        <dbReference type="Proteomes" id="UP000185770"/>
    </source>
</evidence>
<gene>
    <name evidence="3" type="ORF">BHU62_09320</name>
</gene>
<proteinExistence type="predicted"/>
<dbReference type="PANTHER" id="PTHR33420:SF26">
    <property type="entry name" value="FIMBRIAL SUBUNIT"/>
    <property type="match status" value="1"/>
</dbReference>
<dbReference type="Pfam" id="PF00419">
    <property type="entry name" value="Fimbrial"/>
    <property type="match status" value="1"/>
</dbReference>
<dbReference type="InterPro" id="IPR036937">
    <property type="entry name" value="Adhesion_dom_fimbrial_sf"/>
</dbReference>
<feature type="domain" description="Fimbrial-type adhesion" evidence="2">
    <location>
        <begin position="41"/>
        <end position="181"/>
    </location>
</feature>
<feature type="signal peptide" evidence="1">
    <location>
        <begin position="1"/>
        <end position="23"/>
    </location>
</feature>
<reference evidence="3 4" key="1">
    <citation type="submission" date="2016-09" db="EMBL/GenBank/DDBJ databases">
        <title>Serratia marcescens MSU-97 and epiphytic antimycotic-producing bacteria.</title>
        <authorList>
            <person name="Matilla M.A."/>
        </authorList>
    </citation>
    <scope>NUCLEOTIDE SEQUENCE [LARGE SCALE GENOMIC DNA]</scope>
    <source>
        <strain evidence="3 4">MSU-97</strain>
    </source>
</reference>